<dbReference type="PROSITE" id="PS51257">
    <property type="entry name" value="PROKAR_LIPOPROTEIN"/>
    <property type="match status" value="1"/>
</dbReference>
<feature type="binding site" evidence="5">
    <location>
        <position position="292"/>
    </location>
    <ligand>
        <name>substrate</name>
    </ligand>
</feature>
<dbReference type="InterPro" id="IPR000805">
    <property type="entry name" value="Glyco_hydro_26"/>
</dbReference>
<organism evidence="10 11">
    <name type="scientific">Chitinophaga arvensicola</name>
    <dbReference type="NCBI Taxonomy" id="29529"/>
    <lineage>
        <taxon>Bacteria</taxon>
        <taxon>Pseudomonadati</taxon>
        <taxon>Bacteroidota</taxon>
        <taxon>Chitinophagia</taxon>
        <taxon>Chitinophagales</taxon>
        <taxon>Chitinophagaceae</taxon>
        <taxon>Chitinophaga</taxon>
    </lineage>
</organism>
<dbReference type="Pfam" id="PF02156">
    <property type="entry name" value="Glyco_hydro_26"/>
    <property type="match status" value="1"/>
</dbReference>
<evidence type="ECO:0000256" key="3">
    <source>
        <dbReference type="ARBA" id="ARBA00023295"/>
    </source>
</evidence>
<evidence type="ECO:0000259" key="9">
    <source>
        <dbReference type="PROSITE" id="PS51764"/>
    </source>
</evidence>
<gene>
    <name evidence="10" type="ORF">SAMN04488122_6625</name>
</gene>
<evidence type="ECO:0000256" key="6">
    <source>
        <dbReference type="PIRSR" id="PIRSR018168-3"/>
    </source>
</evidence>
<reference evidence="11" key="1">
    <citation type="submission" date="2016-10" db="EMBL/GenBank/DDBJ databases">
        <authorList>
            <person name="Varghese N."/>
            <person name="Submissions S."/>
        </authorList>
    </citation>
    <scope>NUCLEOTIDE SEQUENCE [LARGE SCALE GENOMIC DNA]</scope>
    <source>
        <strain evidence="11">DSM 3695</strain>
    </source>
</reference>
<name>A0A1I0SDK5_9BACT</name>
<feature type="signal peptide" evidence="8">
    <location>
        <begin position="1"/>
        <end position="17"/>
    </location>
</feature>
<dbReference type="OrthoDB" id="9816550at2"/>
<evidence type="ECO:0000256" key="7">
    <source>
        <dbReference type="PROSITE-ProRule" id="PRU01100"/>
    </source>
</evidence>
<evidence type="ECO:0000256" key="8">
    <source>
        <dbReference type="SAM" id="SignalP"/>
    </source>
</evidence>
<comment type="similarity">
    <text evidence="1 7">Belongs to the glycosyl hydrolase 26 family.</text>
</comment>
<dbReference type="PIRSF" id="PIRSF018168">
    <property type="entry name" value="Mannan-1_4-beta-mannosidase"/>
    <property type="match status" value="1"/>
</dbReference>
<keyword evidence="8" id="KW-0732">Signal</keyword>
<dbReference type="PRINTS" id="PR00739">
    <property type="entry name" value="GLHYDRLASE26"/>
</dbReference>
<evidence type="ECO:0000256" key="2">
    <source>
        <dbReference type="ARBA" id="ARBA00022801"/>
    </source>
</evidence>
<feature type="binding site" evidence="5">
    <location>
        <position position="225"/>
    </location>
    <ligand>
        <name>substrate</name>
    </ligand>
</feature>
<accession>A0A1I0SDK5</accession>
<evidence type="ECO:0000313" key="11">
    <source>
        <dbReference type="Proteomes" id="UP000199310"/>
    </source>
</evidence>
<dbReference type="AlphaFoldDB" id="A0A1I0SDK5"/>
<dbReference type="EMBL" id="FOJG01000002">
    <property type="protein sequence ID" value="SEW56318.1"/>
    <property type="molecule type" value="Genomic_DNA"/>
</dbReference>
<feature type="active site" description="Nucleophile" evidence="4 7">
    <location>
        <position position="326"/>
    </location>
</feature>
<dbReference type="GO" id="GO:0006080">
    <property type="term" value="P:substituted mannan metabolic process"/>
    <property type="evidence" value="ECO:0007669"/>
    <property type="project" value="InterPro"/>
</dbReference>
<evidence type="ECO:0000313" key="10">
    <source>
        <dbReference type="EMBL" id="SEW56318.1"/>
    </source>
</evidence>
<dbReference type="InterPro" id="IPR016714">
    <property type="entry name" value="MANB/E"/>
</dbReference>
<feature type="site" description="Plays an important role in maintaining the position of the catalytic nucleophile" evidence="6">
    <location>
        <position position="219"/>
    </location>
</feature>
<dbReference type="PROSITE" id="PS51764">
    <property type="entry name" value="GH26"/>
    <property type="match status" value="1"/>
</dbReference>
<keyword evidence="3 7" id="KW-0326">Glycosidase</keyword>
<keyword evidence="11" id="KW-1185">Reference proteome</keyword>
<evidence type="ECO:0000256" key="1">
    <source>
        <dbReference type="ARBA" id="ARBA00007754"/>
    </source>
</evidence>
<feature type="active site" description="Proton donor" evidence="4 7">
    <location>
        <position position="220"/>
    </location>
</feature>
<dbReference type="PANTHER" id="PTHR40079">
    <property type="entry name" value="MANNAN ENDO-1,4-BETA-MANNOSIDASE E-RELATED"/>
    <property type="match status" value="1"/>
</dbReference>
<dbReference type="Gene3D" id="3.20.20.80">
    <property type="entry name" value="Glycosidases"/>
    <property type="match status" value="1"/>
</dbReference>
<feature type="chain" id="PRO_5011458136" evidence="8">
    <location>
        <begin position="18"/>
        <end position="404"/>
    </location>
</feature>
<dbReference type="Proteomes" id="UP000199310">
    <property type="component" value="Unassembled WGS sequence"/>
</dbReference>
<feature type="domain" description="GH26" evidence="9">
    <location>
        <begin position="53"/>
        <end position="395"/>
    </location>
</feature>
<proteinExistence type="inferred from homology"/>
<dbReference type="RefSeq" id="WP_089903689.1">
    <property type="nucleotide sequence ID" value="NZ_FOJG01000002.1"/>
</dbReference>
<dbReference type="InterPro" id="IPR017853">
    <property type="entry name" value="GH"/>
</dbReference>
<protein>
    <submittedName>
        <fullName evidence="10">Mannan endo-1,4-beta-mannosidase</fullName>
    </submittedName>
</protein>
<feature type="binding site" evidence="5">
    <location>
        <position position="146"/>
    </location>
    <ligand>
        <name>substrate</name>
    </ligand>
</feature>
<sequence>MKRVTIFAAILIIAALATPWSLSSCKKDTASKTATVPDLAIVRSWLADRNATAETAALFYNLQKIAKKNILFGHQADTEQGYGWIDASGTSDVKTLTGAYPAVYGSDFLFIASFQRSAWFETQAKITREQAIAAYKRGGVNTFCWHYWNPVSSVAATSSQEGSNGDFYWDKSPVQAVAKILPGGTHHEVYKASLKHVADFAKTLISDGKAVPVIFRPFHEFDGDWFWWGKAHCTPEEYKALYRFTVQYLRDSLHVNNFLYAFSPDCNFTTETQYLERYPGNDYVDLVGMDNYHDLRVGGDVMLATAKLKIIADYAQKNNKLAALTETGLELAANAGTNDWYTNTLAKALQQQPLALAYVLLWGNRKDAYFTPYPGHAAAADFIQFKNNPYLLFGDKVPDLYTIK</sequence>
<dbReference type="PANTHER" id="PTHR40079:SF4">
    <property type="entry name" value="GH26 DOMAIN-CONTAINING PROTEIN-RELATED"/>
    <property type="match status" value="1"/>
</dbReference>
<dbReference type="SUPFAM" id="SSF51445">
    <property type="entry name" value="(Trans)glycosidases"/>
    <property type="match status" value="1"/>
</dbReference>
<dbReference type="STRING" id="29529.SAMN04488122_6625"/>
<dbReference type="GO" id="GO:0016985">
    <property type="term" value="F:mannan endo-1,4-beta-mannosidase activity"/>
    <property type="evidence" value="ECO:0007669"/>
    <property type="project" value="InterPro"/>
</dbReference>
<dbReference type="InterPro" id="IPR022790">
    <property type="entry name" value="GH26_dom"/>
</dbReference>
<keyword evidence="2 7" id="KW-0378">Hydrolase</keyword>
<evidence type="ECO:0000256" key="5">
    <source>
        <dbReference type="PIRSR" id="PIRSR018168-2"/>
    </source>
</evidence>
<evidence type="ECO:0000256" key="4">
    <source>
        <dbReference type="PIRSR" id="PIRSR018168-1"/>
    </source>
</evidence>